<dbReference type="InterPro" id="IPR011652">
    <property type="entry name" value="MORN_2"/>
</dbReference>
<dbReference type="PANTHER" id="PTHR33706">
    <property type="entry name" value="MORN VARIANT REPEAT PROTEIN"/>
    <property type="match status" value="1"/>
</dbReference>
<reference evidence="1" key="1">
    <citation type="submission" date="2018-05" db="EMBL/GenBank/DDBJ databases">
        <authorList>
            <person name="Lanie J.A."/>
            <person name="Ng W.-L."/>
            <person name="Kazmierczak K.M."/>
            <person name="Andrzejewski T.M."/>
            <person name="Davidsen T.M."/>
            <person name="Wayne K.J."/>
            <person name="Tettelin H."/>
            <person name="Glass J.I."/>
            <person name="Rusch D."/>
            <person name="Podicherti R."/>
            <person name="Tsui H.-C.T."/>
            <person name="Winkler M.E."/>
        </authorList>
    </citation>
    <scope>NUCLEOTIDE SEQUENCE</scope>
</reference>
<dbReference type="SUPFAM" id="SSF82185">
    <property type="entry name" value="Histone H3 K4-specific methyltransferase SET7/9 N-terminal domain"/>
    <property type="match status" value="3"/>
</dbReference>
<dbReference type="Gene3D" id="3.90.930.1">
    <property type="match status" value="1"/>
</dbReference>
<organism evidence="1">
    <name type="scientific">marine metagenome</name>
    <dbReference type="NCBI Taxonomy" id="408172"/>
    <lineage>
        <taxon>unclassified sequences</taxon>
        <taxon>metagenomes</taxon>
        <taxon>ecological metagenomes</taxon>
    </lineage>
</organism>
<gene>
    <name evidence="1" type="ORF">METZ01_LOCUS191859</name>
</gene>
<sequence>MGIPDPTNPFVRMQPIMKFMATCNFLVKKPFPIVLLAIFCLSQGISQERERITNQDEDGTIILEGEIDIYNDKIDTVWVRLFDSNGKKIEEKKFKNGKLHGDWEGWYSDGSKKFIKKYKNGTLRAMQREWYPNGELLKVIIYELGVINGVYNEWWDNGEKKVEGQYKDGKKRGQWTHYDAGRRLRYDFYRRSGEFLASYNFKYYANGQIKEEPSFVNGKAEGIWLRYSEGGNKIRQLEYLKGRKHGTWIKWWENGEKKEEGLYLGNKKEEQWTYYDSGRRSRFDFFRSDELLASYDFEYYANGQLKEEPSFNEDGVREGEWIQYFESGKKKSEEMYTNATPNGLWITWHESTSEKASERTYVDGILEDEYQEWWDNGEQKVEGQYAGNKKEGVWMNYDPGRRSRIDFYRSDELFASYDFEYYANGQIKEEPS</sequence>
<accession>A0A382DLB4</accession>
<protein>
    <recommendedName>
        <fullName evidence="2">Toxin-antitoxin system YwqK family antitoxin</fullName>
    </recommendedName>
</protein>
<feature type="non-terminal residue" evidence="1">
    <location>
        <position position="432"/>
    </location>
</feature>
<name>A0A382DLB4_9ZZZZ</name>
<dbReference type="Gene3D" id="2.20.110.10">
    <property type="entry name" value="Histone H3 K4-specific methyltransferase SET7/9 N-terminal domain"/>
    <property type="match status" value="3"/>
</dbReference>
<dbReference type="EMBL" id="UINC01039884">
    <property type="protein sequence ID" value="SVB39005.1"/>
    <property type="molecule type" value="Genomic_DNA"/>
</dbReference>
<dbReference type="AlphaFoldDB" id="A0A382DLB4"/>
<dbReference type="PANTHER" id="PTHR33706:SF1">
    <property type="entry name" value="TPR REPEAT PROTEIN"/>
    <property type="match status" value="1"/>
</dbReference>
<evidence type="ECO:0000313" key="1">
    <source>
        <dbReference type="EMBL" id="SVB39005.1"/>
    </source>
</evidence>
<evidence type="ECO:0008006" key="2">
    <source>
        <dbReference type="Google" id="ProtNLM"/>
    </source>
</evidence>
<proteinExistence type="predicted"/>
<dbReference type="Pfam" id="PF07661">
    <property type="entry name" value="MORN_2"/>
    <property type="match status" value="3"/>
</dbReference>